<sequence>MNKKASKWMIGALALAVLVPTAAFAATTPQSGAKMTAQVKTENGVTFYSTDKGKTWSKAEPDGVISAEQDSKIKGSMGKDGITTIDSGLGNKDRLGDKDSSVELMIKSEKGVTFYSTDKGKTWNKFLLPNPEVKTK</sequence>
<dbReference type="InterPro" id="IPR002860">
    <property type="entry name" value="BNR_rpt"/>
</dbReference>
<proteinExistence type="predicted"/>
<evidence type="ECO:0000313" key="3">
    <source>
        <dbReference type="Proteomes" id="UP000319432"/>
    </source>
</evidence>
<evidence type="ECO:0000256" key="1">
    <source>
        <dbReference type="SAM" id="SignalP"/>
    </source>
</evidence>
<accession>A0A518VFW8</accession>
<keyword evidence="3" id="KW-1185">Reference proteome</keyword>
<dbReference type="AlphaFoldDB" id="A0A518VFW8"/>
<dbReference type="EMBL" id="CP033464">
    <property type="protein sequence ID" value="QDX95897.1"/>
    <property type="molecule type" value="Genomic_DNA"/>
</dbReference>
<evidence type="ECO:0008006" key="4">
    <source>
        <dbReference type="Google" id="ProtNLM"/>
    </source>
</evidence>
<dbReference type="InterPro" id="IPR036278">
    <property type="entry name" value="Sialidase_sf"/>
</dbReference>
<feature type="chain" id="PRO_5021767587" description="Exo-alpha-sialidase" evidence="1">
    <location>
        <begin position="26"/>
        <end position="136"/>
    </location>
</feature>
<dbReference type="Proteomes" id="UP000319432">
    <property type="component" value="Chromosome"/>
</dbReference>
<protein>
    <recommendedName>
        <fullName evidence="4">Exo-alpha-sialidase</fullName>
    </recommendedName>
</protein>
<reference evidence="2 3" key="1">
    <citation type="submission" date="2018-11" db="EMBL/GenBank/DDBJ databases">
        <title>Phylogenetic determinants of toxin gene distribution in genomes of Brevibacillus laterosporus.</title>
        <authorList>
            <person name="Glare T.R."/>
            <person name="Durrant A."/>
            <person name="Berry C."/>
            <person name="Palma L."/>
            <person name="Ormskirk M."/>
            <person name="Cox M.O."/>
        </authorList>
    </citation>
    <scope>NUCLEOTIDE SEQUENCE [LARGE SCALE GENOMIC DNA]</scope>
    <source>
        <strain evidence="2 3">1821L</strain>
    </source>
</reference>
<dbReference type="OrthoDB" id="9812814at2"/>
<organism evidence="2 3">
    <name type="scientific">Brevibacillus laterosporus</name>
    <name type="common">Bacillus laterosporus</name>
    <dbReference type="NCBI Taxonomy" id="1465"/>
    <lineage>
        <taxon>Bacteria</taxon>
        <taxon>Bacillati</taxon>
        <taxon>Bacillota</taxon>
        <taxon>Bacilli</taxon>
        <taxon>Bacillales</taxon>
        <taxon>Paenibacillaceae</taxon>
        <taxon>Brevibacillus</taxon>
    </lineage>
</organism>
<dbReference type="Gene3D" id="2.120.10.10">
    <property type="match status" value="1"/>
</dbReference>
<dbReference type="Pfam" id="PF02012">
    <property type="entry name" value="BNR"/>
    <property type="match status" value="2"/>
</dbReference>
<evidence type="ECO:0000313" key="2">
    <source>
        <dbReference type="EMBL" id="QDX95897.1"/>
    </source>
</evidence>
<dbReference type="SUPFAM" id="SSF50939">
    <property type="entry name" value="Sialidases"/>
    <property type="match status" value="1"/>
</dbReference>
<gene>
    <name evidence="2" type="ORF">EEL30_26035</name>
</gene>
<keyword evidence="1" id="KW-0732">Signal</keyword>
<feature type="signal peptide" evidence="1">
    <location>
        <begin position="1"/>
        <end position="25"/>
    </location>
</feature>
<name>A0A518VFW8_BRELA</name>